<name>A0A0U2N8X6_9CREN</name>
<dbReference type="Pfam" id="PF03551">
    <property type="entry name" value="PadR"/>
    <property type="match status" value="1"/>
</dbReference>
<dbReference type="EMBL" id="CP013695">
    <property type="protein sequence ID" value="ALU31469.1"/>
    <property type="molecule type" value="Genomic_DNA"/>
</dbReference>
<dbReference type="AlphaFoldDB" id="A0A0U2N8X6"/>
<dbReference type="InterPro" id="IPR005149">
    <property type="entry name" value="Tscrpt_reg_PadR_N"/>
</dbReference>
<evidence type="ECO:0000313" key="5">
    <source>
        <dbReference type="Proteomes" id="UP000065473"/>
    </source>
</evidence>
<dbReference type="SUPFAM" id="SSF46785">
    <property type="entry name" value="Winged helix' DNA-binding domain"/>
    <property type="match status" value="1"/>
</dbReference>
<dbReference type="PaxDb" id="1435377-SUSAZ_04645"/>
<organism evidence="2 5">
    <name type="scientific">Sulfolobus acidocaldarius</name>
    <dbReference type="NCBI Taxonomy" id="2285"/>
    <lineage>
        <taxon>Archaea</taxon>
        <taxon>Thermoproteota</taxon>
        <taxon>Thermoprotei</taxon>
        <taxon>Sulfolobales</taxon>
        <taxon>Sulfolobaceae</taxon>
        <taxon>Sulfolobus</taxon>
    </lineage>
</organism>
<feature type="domain" description="Transcription regulator PadR N-terminal" evidence="1">
    <location>
        <begin position="16"/>
        <end position="81"/>
    </location>
</feature>
<dbReference type="OMA" id="MGPPPWA"/>
<evidence type="ECO:0000259" key="1">
    <source>
        <dbReference type="Pfam" id="PF03551"/>
    </source>
</evidence>
<evidence type="ECO:0000313" key="3">
    <source>
        <dbReference type="EMBL" id="ALU31469.1"/>
    </source>
</evidence>
<dbReference type="OrthoDB" id="56053at2157"/>
<protein>
    <submittedName>
        <fullName evidence="2">PadR family transcriptional regulator</fullName>
    </submittedName>
</protein>
<dbReference type="EMBL" id="CP013694">
    <property type="protein sequence ID" value="ALU28749.1"/>
    <property type="molecule type" value="Genomic_DNA"/>
</dbReference>
<dbReference type="RefSeq" id="WP_011277865.1">
    <property type="nucleotide sequence ID" value="NZ_BHWZ01000002.1"/>
</dbReference>
<dbReference type="PANTHER" id="PTHR43252">
    <property type="entry name" value="TRANSCRIPTIONAL REGULATOR YQJI"/>
    <property type="match status" value="1"/>
</dbReference>
<reference evidence="4 5" key="1">
    <citation type="submission" date="2015-12" db="EMBL/GenBank/DDBJ databases">
        <title>A stable core within a dynamic pangenome in Sulfolobus acidocaldarius.</title>
        <authorList>
            <person name="Anderson R."/>
            <person name="Kouris A."/>
            <person name="Seward C."/>
            <person name="Campbell K."/>
            <person name="Whitaker R."/>
        </authorList>
    </citation>
    <scope>NUCLEOTIDE SEQUENCE [LARGE SCALE GENOMIC DNA]</scope>
    <source>
        <strain evidence="2 5">GG12-C01-09</strain>
        <strain evidence="3 4">NG05B_CO5_07</strain>
    </source>
</reference>
<accession>A0A0U2N8X6</accession>
<dbReference type="InterPro" id="IPR036390">
    <property type="entry name" value="WH_DNA-bd_sf"/>
</dbReference>
<dbReference type="PANTHER" id="PTHR43252:SF5">
    <property type="entry name" value="TRANSCRIPTIONAL REGULATOR, PADR-LIKE FAMILY"/>
    <property type="match status" value="1"/>
</dbReference>
<dbReference type="Gene3D" id="1.10.10.10">
    <property type="entry name" value="Winged helix-like DNA-binding domain superfamily/Winged helix DNA-binding domain"/>
    <property type="match status" value="1"/>
</dbReference>
<dbReference type="Proteomes" id="UP000065473">
    <property type="component" value="Chromosome"/>
</dbReference>
<gene>
    <name evidence="2" type="ORF">ATY89_01430</name>
    <name evidence="3" type="ORF">ATZ20_04465</name>
</gene>
<proteinExistence type="predicted"/>
<evidence type="ECO:0000313" key="4">
    <source>
        <dbReference type="Proteomes" id="UP000060043"/>
    </source>
</evidence>
<dbReference type="InterPro" id="IPR036388">
    <property type="entry name" value="WH-like_DNA-bd_sf"/>
</dbReference>
<dbReference type="GeneID" id="14549210"/>
<dbReference type="Proteomes" id="UP000060043">
    <property type="component" value="Chromosome"/>
</dbReference>
<sequence length="135" mass="15875">MSELLARQRGRLRLLILWLLYQSPKRGIDIIDDIYKMSWGMWRPSPGSVYPLLNKLLEEGAVRKEGGDKYQITDKGIKEIEHFILVRNRSKTEDAVEELRGLLDFFKEINREELALHKENILDILKKIEEVVRNA</sequence>
<dbReference type="STRING" id="1435377.SUSAZ_04645"/>
<evidence type="ECO:0000313" key="2">
    <source>
        <dbReference type="EMBL" id="ALU28749.1"/>
    </source>
</evidence>